<evidence type="ECO:0000313" key="2">
    <source>
        <dbReference type="EMBL" id="MFC5591030.1"/>
    </source>
</evidence>
<feature type="transmembrane region" description="Helical" evidence="1">
    <location>
        <begin position="85"/>
        <end position="103"/>
    </location>
</feature>
<feature type="transmembrane region" description="Helical" evidence="1">
    <location>
        <begin position="138"/>
        <end position="155"/>
    </location>
</feature>
<sequence length="184" mass="21243">MNPQRKRIIISEIKYWKQSKLLPEHYCDFLIALYGQGDGENVSAAKANDAILVKERKKLNRTIFLLSFLAIIVSSMMFVLIQYPWLTMMITAVFTLLLLQATFRKKQNRLLTSFFYILSAFLLLATSFKLWFVFFEGQFNLLVALLILNCALWLMAGRFLKLLYFTISGAAGLLLITAFLLISY</sequence>
<feature type="transmembrane region" description="Helical" evidence="1">
    <location>
        <begin position="62"/>
        <end position="79"/>
    </location>
</feature>
<dbReference type="RefSeq" id="WP_381438302.1">
    <property type="nucleotide sequence ID" value="NZ_JBHSNO010000015.1"/>
</dbReference>
<name>A0ABW0TQ40_9BACL</name>
<reference evidence="3" key="1">
    <citation type="journal article" date="2019" name="Int. J. Syst. Evol. Microbiol.">
        <title>The Global Catalogue of Microorganisms (GCM) 10K type strain sequencing project: providing services to taxonomists for standard genome sequencing and annotation.</title>
        <authorList>
            <consortium name="The Broad Institute Genomics Platform"/>
            <consortium name="The Broad Institute Genome Sequencing Center for Infectious Disease"/>
            <person name="Wu L."/>
            <person name="Ma J."/>
        </authorList>
    </citation>
    <scope>NUCLEOTIDE SEQUENCE [LARGE SCALE GENOMIC DNA]</scope>
    <source>
        <strain evidence="3">CGMCC 4.1434</strain>
    </source>
</reference>
<keyword evidence="3" id="KW-1185">Reference proteome</keyword>
<comment type="caution">
    <text evidence="2">The sequence shown here is derived from an EMBL/GenBank/DDBJ whole genome shotgun (WGS) entry which is preliminary data.</text>
</comment>
<evidence type="ECO:0000313" key="3">
    <source>
        <dbReference type="Proteomes" id="UP001596109"/>
    </source>
</evidence>
<keyword evidence="1" id="KW-0472">Membrane</keyword>
<organism evidence="2 3">
    <name type="scientific">Sporosarcina soli</name>
    <dbReference type="NCBI Taxonomy" id="334736"/>
    <lineage>
        <taxon>Bacteria</taxon>
        <taxon>Bacillati</taxon>
        <taxon>Bacillota</taxon>
        <taxon>Bacilli</taxon>
        <taxon>Bacillales</taxon>
        <taxon>Caryophanaceae</taxon>
        <taxon>Sporosarcina</taxon>
    </lineage>
</organism>
<feature type="transmembrane region" description="Helical" evidence="1">
    <location>
        <begin position="110"/>
        <end position="132"/>
    </location>
</feature>
<evidence type="ECO:0000256" key="1">
    <source>
        <dbReference type="SAM" id="Phobius"/>
    </source>
</evidence>
<keyword evidence="1" id="KW-0812">Transmembrane</keyword>
<accession>A0ABW0TQ40</accession>
<dbReference type="EMBL" id="JBHSNO010000015">
    <property type="protein sequence ID" value="MFC5591030.1"/>
    <property type="molecule type" value="Genomic_DNA"/>
</dbReference>
<gene>
    <name evidence="2" type="ORF">ACFPRA_19300</name>
</gene>
<protein>
    <recommendedName>
        <fullName evidence="4">DUF2157 domain-containing protein</fullName>
    </recommendedName>
</protein>
<proteinExistence type="predicted"/>
<feature type="transmembrane region" description="Helical" evidence="1">
    <location>
        <begin position="162"/>
        <end position="182"/>
    </location>
</feature>
<dbReference type="Proteomes" id="UP001596109">
    <property type="component" value="Unassembled WGS sequence"/>
</dbReference>
<keyword evidence="1" id="KW-1133">Transmembrane helix</keyword>
<evidence type="ECO:0008006" key="4">
    <source>
        <dbReference type="Google" id="ProtNLM"/>
    </source>
</evidence>